<feature type="signal peptide" evidence="8">
    <location>
        <begin position="1"/>
        <end position="21"/>
    </location>
</feature>
<dbReference type="SMART" id="SM00321">
    <property type="entry name" value="WSC"/>
    <property type="match status" value="1"/>
</dbReference>
<keyword evidence="5 7" id="KW-0472">Membrane</keyword>
<dbReference type="Gene3D" id="1.10.510.10">
    <property type="entry name" value="Transferase(Phosphotransferase) domain 1"/>
    <property type="match status" value="1"/>
</dbReference>
<dbReference type="InterPro" id="IPR013783">
    <property type="entry name" value="Ig-like_fold"/>
</dbReference>
<dbReference type="Gene3D" id="3.30.200.20">
    <property type="entry name" value="Phosphorylase Kinase, domain 1"/>
    <property type="match status" value="1"/>
</dbReference>
<feature type="domain" description="Fibronectin type-III" evidence="10">
    <location>
        <begin position="120"/>
        <end position="219"/>
    </location>
</feature>
<dbReference type="CDD" id="cd00063">
    <property type="entry name" value="FN3"/>
    <property type="match status" value="1"/>
</dbReference>
<gene>
    <name evidence="12" type="ORF">C7M84_015851</name>
</gene>
<sequence>MEMGAVFYLAAALAFCCLISAAEDLYPVGCFTGDEKSRDNMFRAPAEISGTSVDACVEECQKKFMRYAALFEAKSCYCGDGIHGTTINQCTSPCSANATQICGGPGAMSIYEAGKGILSAPKSLTQVDSESTSLHINWEPPKGGLSDILHYRVSAAPVYTYSENDPPRSLQWEFSPLIKTAWLREVQPGTKYLVEVRAVSESGLGYPKSLEMWTKVGKPETPPMPQIISQTSSTRTVELQSVPPTNGPISAYQVVVVDETVHVQLQPHLLTDYYSAMNNSIPFYITAEFSSDNFMRTFKVGDRKMYGKYYNAPLKPDIDYHILLGVLSTINETKAAYSMSNHEQHESTVFDYESDTMETKMITQTNEQLARSQKTVLGLSIAIGLCGFLLVASIILYVVLRVVVKKNRMRSAENQELAVHEQEPNEDCENGYSVGAHYVDEEAPTLDHYRQLKERVWIIPHQGLNIVGDIGTGKFGDVRKGIVVNKGNQANVLVHRIADDNLDKNSKTQMLREFDAHVRISKNPHIISLVGLMEEFNVISVAFEYETSTLKSHLVGSRAVQHYPVYAEKNRRFSTLPEGQALEILLGVARGMNHLASLKVTHGQLCARNVVLIDSIRPKVTGFGLLHYHNDLYVPEYKRWHAEETLRSKVSVPKSDVWSFGCLMWEVATLGGTPYADVKTDEVPGRVMRGLRLPQPQYVGDELYQLMLNCWQMDRDERPTFQELEGNLQSLLNDDVTPHLLFSLYPSFQYEHYAPHLEFID</sequence>
<dbReference type="InterPro" id="IPR057598">
    <property type="entry name" value="Fn3_PTPRU"/>
</dbReference>
<comment type="caution">
    <text evidence="12">The sequence shown here is derived from an EMBL/GenBank/DDBJ whole genome shotgun (WGS) entry which is preliminary data.</text>
</comment>
<evidence type="ECO:0000256" key="4">
    <source>
        <dbReference type="ARBA" id="ARBA00022989"/>
    </source>
</evidence>
<dbReference type="InterPro" id="IPR002889">
    <property type="entry name" value="WSC_carb-bd"/>
</dbReference>
<dbReference type="SUPFAM" id="SSF49265">
    <property type="entry name" value="Fibronectin type III"/>
    <property type="match status" value="1"/>
</dbReference>
<feature type="chain" id="PRO_5018633563" evidence="8">
    <location>
        <begin position="22"/>
        <end position="761"/>
    </location>
</feature>
<dbReference type="GO" id="GO:0004714">
    <property type="term" value="F:transmembrane receptor protein tyrosine kinase activity"/>
    <property type="evidence" value="ECO:0007669"/>
    <property type="project" value="TreeGrafter"/>
</dbReference>
<evidence type="ECO:0000256" key="6">
    <source>
        <dbReference type="ARBA" id="ARBA00023180"/>
    </source>
</evidence>
<dbReference type="PANTHER" id="PTHR24416:SF622">
    <property type="entry name" value="PROTEIN KINASE DOMAIN-CONTAINING PROTEIN"/>
    <property type="match status" value="1"/>
</dbReference>
<evidence type="ECO:0000313" key="13">
    <source>
        <dbReference type="Proteomes" id="UP000283509"/>
    </source>
</evidence>
<dbReference type="InterPro" id="IPR011009">
    <property type="entry name" value="Kinase-like_dom_sf"/>
</dbReference>
<name>A0A3R7MKP1_PENVA</name>
<feature type="domain" description="WSC" evidence="11">
    <location>
        <begin position="24"/>
        <end position="114"/>
    </location>
</feature>
<protein>
    <submittedName>
        <fullName evidence="12">Putative tyrosine-protein kinase Wsck</fullName>
    </submittedName>
</protein>
<evidence type="ECO:0000256" key="8">
    <source>
        <dbReference type="SAM" id="SignalP"/>
    </source>
</evidence>
<keyword evidence="13" id="KW-1185">Reference proteome</keyword>
<dbReference type="PROSITE" id="PS50853">
    <property type="entry name" value="FN3"/>
    <property type="match status" value="1"/>
</dbReference>
<dbReference type="Pfam" id="PF01822">
    <property type="entry name" value="WSC"/>
    <property type="match status" value="1"/>
</dbReference>
<evidence type="ECO:0000313" key="12">
    <source>
        <dbReference type="EMBL" id="ROT85360.1"/>
    </source>
</evidence>
<dbReference type="Pfam" id="PF07714">
    <property type="entry name" value="PK_Tyr_Ser-Thr"/>
    <property type="match status" value="1"/>
</dbReference>
<feature type="transmembrane region" description="Helical" evidence="7">
    <location>
        <begin position="376"/>
        <end position="400"/>
    </location>
</feature>
<dbReference type="InterPro" id="IPR003961">
    <property type="entry name" value="FN3_dom"/>
</dbReference>
<dbReference type="Pfam" id="PF00041">
    <property type="entry name" value="fn3"/>
    <property type="match status" value="1"/>
</dbReference>
<dbReference type="InterPro" id="IPR000719">
    <property type="entry name" value="Prot_kinase_dom"/>
</dbReference>
<dbReference type="EMBL" id="QCYY01000299">
    <property type="protein sequence ID" value="ROT85360.1"/>
    <property type="molecule type" value="Genomic_DNA"/>
</dbReference>
<dbReference type="InterPro" id="IPR036116">
    <property type="entry name" value="FN3_sf"/>
</dbReference>
<dbReference type="AlphaFoldDB" id="A0A3R7MKP1"/>
<dbReference type="GO" id="GO:0043235">
    <property type="term" value="C:receptor complex"/>
    <property type="evidence" value="ECO:0007669"/>
    <property type="project" value="TreeGrafter"/>
</dbReference>
<keyword evidence="6" id="KW-0325">Glycoprotein</keyword>
<keyword evidence="2 7" id="KW-0812">Transmembrane</keyword>
<comment type="subcellular location">
    <subcellularLocation>
        <location evidence="1">Membrane</location>
        <topology evidence="1">Single-pass type I membrane protein</topology>
    </subcellularLocation>
</comment>
<dbReference type="GO" id="GO:0005524">
    <property type="term" value="F:ATP binding"/>
    <property type="evidence" value="ECO:0007669"/>
    <property type="project" value="InterPro"/>
</dbReference>
<keyword evidence="3 8" id="KW-0732">Signal</keyword>
<dbReference type="PRINTS" id="PR00109">
    <property type="entry name" value="TYRKINASE"/>
</dbReference>
<evidence type="ECO:0000259" key="10">
    <source>
        <dbReference type="PROSITE" id="PS50853"/>
    </source>
</evidence>
<dbReference type="PROSITE" id="PS50011">
    <property type="entry name" value="PROTEIN_KINASE_DOM"/>
    <property type="match status" value="1"/>
</dbReference>
<dbReference type="PROSITE" id="PS51212">
    <property type="entry name" value="WSC"/>
    <property type="match status" value="1"/>
</dbReference>
<accession>A0A3R7MKP1</accession>
<dbReference type="GO" id="GO:0007169">
    <property type="term" value="P:cell surface receptor protein tyrosine kinase signaling pathway"/>
    <property type="evidence" value="ECO:0007669"/>
    <property type="project" value="TreeGrafter"/>
</dbReference>
<reference evidence="12 13" key="2">
    <citation type="submission" date="2019-01" db="EMBL/GenBank/DDBJ databases">
        <title>The decoding of complex shrimp genome reveals the adaptation for benthos swimmer, frequently molting mechanism and breeding impact on genome.</title>
        <authorList>
            <person name="Sun Y."/>
            <person name="Gao Y."/>
            <person name="Yu Y."/>
        </authorList>
    </citation>
    <scope>NUCLEOTIDE SEQUENCE [LARGE SCALE GENOMIC DNA]</scope>
    <source>
        <tissue evidence="12">Muscle</tissue>
    </source>
</reference>
<evidence type="ECO:0000256" key="7">
    <source>
        <dbReference type="SAM" id="Phobius"/>
    </source>
</evidence>
<keyword evidence="12" id="KW-0418">Kinase</keyword>
<organism evidence="12 13">
    <name type="scientific">Penaeus vannamei</name>
    <name type="common">Whiteleg shrimp</name>
    <name type="synonym">Litopenaeus vannamei</name>
    <dbReference type="NCBI Taxonomy" id="6689"/>
    <lineage>
        <taxon>Eukaryota</taxon>
        <taxon>Metazoa</taxon>
        <taxon>Ecdysozoa</taxon>
        <taxon>Arthropoda</taxon>
        <taxon>Crustacea</taxon>
        <taxon>Multicrustacea</taxon>
        <taxon>Malacostraca</taxon>
        <taxon>Eumalacostraca</taxon>
        <taxon>Eucarida</taxon>
        <taxon>Decapoda</taxon>
        <taxon>Dendrobranchiata</taxon>
        <taxon>Penaeoidea</taxon>
        <taxon>Penaeidae</taxon>
        <taxon>Penaeus</taxon>
    </lineage>
</organism>
<evidence type="ECO:0000259" key="11">
    <source>
        <dbReference type="PROSITE" id="PS51212"/>
    </source>
</evidence>
<evidence type="ECO:0000256" key="2">
    <source>
        <dbReference type="ARBA" id="ARBA00022692"/>
    </source>
</evidence>
<evidence type="ECO:0000259" key="9">
    <source>
        <dbReference type="PROSITE" id="PS50011"/>
    </source>
</evidence>
<feature type="domain" description="Protein kinase" evidence="9">
    <location>
        <begin position="464"/>
        <end position="742"/>
    </location>
</feature>
<evidence type="ECO:0000256" key="5">
    <source>
        <dbReference type="ARBA" id="ARBA00023136"/>
    </source>
</evidence>
<dbReference type="GO" id="GO:0005886">
    <property type="term" value="C:plasma membrane"/>
    <property type="evidence" value="ECO:0007669"/>
    <property type="project" value="TreeGrafter"/>
</dbReference>
<dbReference type="Proteomes" id="UP000283509">
    <property type="component" value="Unassembled WGS sequence"/>
</dbReference>
<proteinExistence type="predicted"/>
<dbReference type="SMART" id="SM00060">
    <property type="entry name" value="FN3"/>
    <property type="match status" value="1"/>
</dbReference>
<dbReference type="PANTHER" id="PTHR24416">
    <property type="entry name" value="TYROSINE-PROTEIN KINASE RECEPTOR"/>
    <property type="match status" value="1"/>
</dbReference>
<keyword evidence="12" id="KW-0808">Transferase</keyword>
<dbReference type="InterPro" id="IPR001245">
    <property type="entry name" value="Ser-Thr/Tyr_kinase_cat_dom"/>
</dbReference>
<keyword evidence="4 7" id="KW-1133">Transmembrane helix</keyword>
<dbReference type="Gene3D" id="2.60.40.10">
    <property type="entry name" value="Immunoglobulins"/>
    <property type="match status" value="1"/>
</dbReference>
<dbReference type="OrthoDB" id="9943809at2759"/>
<reference evidence="12 13" key="1">
    <citation type="submission" date="2018-04" db="EMBL/GenBank/DDBJ databases">
        <authorList>
            <person name="Zhang X."/>
            <person name="Yuan J."/>
            <person name="Li F."/>
            <person name="Xiang J."/>
        </authorList>
    </citation>
    <scope>NUCLEOTIDE SEQUENCE [LARGE SCALE GENOMIC DNA]</scope>
    <source>
        <tissue evidence="12">Muscle</tissue>
    </source>
</reference>
<dbReference type="STRING" id="6689.A0A3R7MKP1"/>
<dbReference type="Pfam" id="PF23144">
    <property type="entry name" value="Fn3_PTPRU"/>
    <property type="match status" value="1"/>
</dbReference>
<evidence type="ECO:0000256" key="3">
    <source>
        <dbReference type="ARBA" id="ARBA00022729"/>
    </source>
</evidence>
<dbReference type="SUPFAM" id="SSF56112">
    <property type="entry name" value="Protein kinase-like (PK-like)"/>
    <property type="match status" value="1"/>
</dbReference>
<dbReference type="InterPro" id="IPR050122">
    <property type="entry name" value="RTK"/>
</dbReference>
<evidence type="ECO:0000256" key="1">
    <source>
        <dbReference type="ARBA" id="ARBA00004479"/>
    </source>
</evidence>